<dbReference type="AlphaFoldDB" id="A0AAD9N3X4"/>
<dbReference type="EMBL" id="JAODUP010000231">
    <property type="protein sequence ID" value="KAK2155800.1"/>
    <property type="molecule type" value="Genomic_DNA"/>
</dbReference>
<gene>
    <name evidence="1" type="ORF">LSH36_231g04006</name>
</gene>
<accession>A0AAD9N3X4</accession>
<dbReference type="InterPro" id="IPR036322">
    <property type="entry name" value="WD40_repeat_dom_sf"/>
</dbReference>
<protein>
    <submittedName>
        <fullName evidence="1">Uncharacterized protein</fullName>
    </submittedName>
</protein>
<dbReference type="Proteomes" id="UP001208570">
    <property type="component" value="Unassembled WGS sequence"/>
</dbReference>
<dbReference type="SUPFAM" id="SSF50978">
    <property type="entry name" value="WD40 repeat-like"/>
    <property type="match status" value="1"/>
</dbReference>
<evidence type="ECO:0000313" key="1">
    <source>
        <dbReference type="EMBL" id="KAK2155800.1"/>
    </source>
</evidence>
<proteinExistence type="predicted"/>
<evidence type="ECO:0000313" key="2">
    <source>
        <dbReference type="Proteomes" id="UP001208570"/>
    </source>
</evidence>
<sequence length="413" mass="46708">VHLGNDEQVLSVLISRDELQMWTLDRDCCIRAWHLSSCRFSHVITTINNDVSLESGELCGSIHSVHSEPSCCAVYLPKSKELMMLCRGLSTKQEIDPQMYNNVVAYYLDINEADLQQSKLYILKELSSNRYILNIYSWPYSHLDKTINIKDSISGTDFHIKPTLTQRYCVIAVDCTAKELEIIVQTINKNHLKHHDGSTKFYSIDLEKTSSELRVCYRQLTNIPCLANCWELYSENLVALGFGRIVVIWDLDKGSCDQGMIKGTKTAMLYRPGWIEDDADYGKVCHGKTTCIQLSGSGKVIGIGSEDGYLLAYDVPKGTSFEERVGKKPNHGDQVEHVAVSVDGRWMASYCSKKVLKLWHVSNNMKECSSISLGLHLSDLFFSGMAKYLTVCARKPSGERKAFLFEVLLPEKW</sequence>
<organism evidence="1 2">
    <name type="scientific">Paralvinella palmiformis</name>
    <dbReference type="NCBI Taxonomy" id="53620"/>
    <lineage>
        <taxon>Eukaryota</taxon>
        <taxon>Metazoa</taxon>
        <taxon>Spiralia</taxon>
        <taxon>Lophotrochozoa</taxon>
        <taxon>Annelida</taxon>
        <taxon>Polychaeta</taxon>
        <taxon>Sedentaria</taxon>
        <taxon>Canalipalpata</taxon>
        <taxon>Terebellida</taxon>
        <taxon>Terebelliformia</taxon>
        <taxon>Alvinellidae</taxon>
        <taxon>Paralvinella</taxon>
    </lineage>
</organism>
<dbReference type="Gene3D" id="2.130.10.10">
    <property type="entry name" value="YVTN repeat-like/Quinoprotein amine dehydrogenase"/>
    <property type="match status" value="1"/>
</dbReference>
<dbReference type="InterPro" id="IPR015943">
    <property type="entry name" value="WD40/YVTN_repeat-like_dom_sf"/>
</dbReference>
<comment type="caution">
    <text evidence="1">The sequence shown here is derived from an EMBL/GenBank/DDBJ whole genome shotgun (WGS) entry which is preliminary data.</text>
</comment>
<name>A0AAD9N3X4_9ANNE</name>
<reference evidence="1" key="1">
    <citation type="journal article" date="2023" name="Mol. Biol. Evol.">
        <title>Third-Generation Sequencing Reveals the Adaptive Role of the Epigenome in Three Deep-Sea Polychaetes.</title>
        <authorList>
            <person name="Perez M."/>
            <person name="Aroh O."/>
            <person name="Sun Y."/>
            <person name="Lan Y."/>
            <person name="Juniper S.K."/>
            <person name="Young C.R."/>
            <person name="Angers B."/>
            <person name="Qian P.Y."/>
        </authorList>
    </citation>
    <scope>NUCLEOTIDE SEQUENCE</scope>
    <source>
        <strain evidence="1">P08H-3</strain>
    </source>
</reference>
<keyword evidence="2" id="KW-1185">Reference proteome</keyword>
<feature type="non-terminal residue" evidence="1">
    <location>
        <position position="413"/>
    </location>
</feature>